<dbReference type="Gene3D" id="3.20.20.80">
    <property type="entry name" value="Glycosidases"/>
    <property type="match status" value="1"/>
</dbReference>
<feature type="domain" description="Glycosyl hydrolase-like 10" evidence="2">
    <location>
        <begin position="168"/>
        <end position="479"/>
    </location>
</feature>
<dbReference type="InterPro" id="IPR017853">
    <property type="entry name" value="GH"/>
</dbReference>
<dbReference type="OrthoDB" id="9794671at2"/>
<gene>
    <name evidence="4" type="ORF">FFV09_01285</name>
</gene>
<keyword evidence="5" id="KW-1185">Reference proteome</keyword>
<reference evidence="4 5" key="1">
    <citation type="submission" date="2019-06" db="EMBL/GenBank/DDBJ databases">
        <title>Saccharibacillus brassicae sp. nov., an endophytic bacterium isolated from Chinese cabbage seeds (Brassica pekinensis).</title>
        <authorList>
            <person name="Jiang L."/>
            <person name="Lee J."/>
            <person name="Kim S.W."/>
        </authorList>
    </citation>
    <scope>NUCLEOTIDE SEQUENCE [LARGE SCALE GENOMIC DNA]</scope>
    <source>
        <strain evidence="5">KCTC 43072 / ATSA2</strain>
    </source>
</reference>
<dbReference type="KEGG" id="saca:FFV09_01285"/>
<organism evidence="4 5">
    <name type="scientific">Saccharibacillus brassicae</name>
    <dbReference type="NCBI Taxonomy" id="2583377"/>
    <lineage>
        <taxon>Bacteria</taxon>
        <taxon>Bacillati</taxon>
        <taxon>Bacillota</taxon>
        <taxon>Bacilli</taxon>
        <taxon>Bacillales</taxon>
        <taxon>Paenibacillaceae</taxon>
        <taxon>Saccharibacillus</taxon>
    </lineage>
</organism>
<dbReference type="InterPro" id="IPR052177">
    <property type="entry name" value="Divisome_Glycosyl_Hydrolase"/>
</dbReference>
<dbReference type="Pfam" id="PF02638">
    <property type="entry name" value="GHL10"/>
    <property type="match status" value="1"/>
</dbReference>
<dbReference type="Gene3D" id="3.30.457.10">
    <property type="entry name" value="Copper amine oxidase-like, N-terminal domain"/>
    <property type="match status" value="1"/>
</dbReference>
<dbReference type="PANTHER" id="PTHR43405">
    <property type="entry name" value="GLYCOSYL HYDROLASE DIGH"/>
    <property type="match status" value="1"/>
</dbReference>
<accession>A0A4Y6US72</accession>
<dbReference type="EMBL" id="CP041217">
    <property type="protein sequence ID" value="QDH19610.1"/>
    <property type="molecule type" value="Genomic_DNA"/>
</dbReference>
<dbReference type="SUPFAM" id="SSF55383">
    <property type="entry name" value="Copper amine oxidase, domain N"/>
    <property type="match status" value="1"/>
</dbReference>
<dbReference type="InterPro" id="IPR036582">
    <property type="entry name" value="Mao_N_sf"/>
</dbReference>
<dbReference type="AlphaFoldDB" id="A0A4Y6US72"/>
<proteinExistence type="predicted"/>
<name>A0A4Y6US72_SACBS</name>
<dbReference type="Proteomes" id="UP000316968">
    <property type="component" value="Chromosome"/>
</dbReference>
<dbReference type="SUPFAM" id="SSF51445">
    <property type="entry name" value="(Trans)glycosidases"/>
    <property type="match status" value="1"/>
</dbReference>
<evidence type="ECO:0000259" key="3">
    <source>
        <dbReference type="Pfam" id="PF07833"/>
    </source>
</evidence>
<evidence type="ECO:0000313" key="4">
    <source>
        <dbReference type="EMBL" id="QDH19610.1"/>
    </source>
</evidence>
<dbReference type="PANTHER" id="PTHR43405:SF1">
    <property type="entry name" value="GLYCOSYL HYDROLASE DIGH"/>
    <property type="match status" value="1"/>
</dbReference>
<evidence type="ECO:0000256" key="1">
    <source>
        <dbReference type="ARBA" id="ARBA00022729"/>
    </source>
</evidence>
<evidence type="ECO:0000259" key="2">
    <source>
        <dbReference type="Pfam" id="PF02638"/>
    </source>
</evidence>
<dbReference type="InterPro" id="IPR012854">
    <property type="entry name" value="Cu_amine_oxidase-like_N"/>
</dbReference>
<dbReference type="Pfam" id="PF07833">
    <property type="entry name" value="Cu_amine_oxidN1"/>
    <property type="match status" value="1"/>
</dbReference>
<dbReference type="RefSeq" id="WP_141445999.1">
    <property type="nucleotide sequence ID" value="NZ_CP041217.1"/>
</dbReference>
<sequence>MKWRQGLMVLLAVMLLLPAGGGFGGSRAHAASVISIVLDGQRIQGDVDPYIVSNTTLVPMRLVSENLGAQIQWSQSDKVVTINQGGTLLSIPLGAKTAFVNGNSVELEAPVTSLGGRIMVPLRFVGQGLGLNVNWNQATQTITLTTPDGPVGVPVPGVPDNQGNLTALRGAWVATVSSLDWPSSKTAATQKTQFSAMLDQLQETGINAVFVQVRPSADALYKSSLVPWSNVLTGTAGKDPGYDPLSFMIEEAHKRGMEFHAWFNPFRASTGTSTSNLASNHVAKAHPDWIVNFDGKLYINPGIPAARQSVIDDVMEVVNNYDIDGVHLDDYFYPYGESSAKKFGDDGTYSLYNTAAYKNKGDWRRANINSFVQTLGQSIHAVKADVRYGVSPFGVWRNGSSDPLGSSTRAGVTAYDSTYADARTWIKNEWVDYVVPQIYWSNVNTAANYKTLVDWWADTVDGTDVDLYIGEAAYKVGTSEAGWSSASELADHLAYTIGRKNVDGNIFFRAQHLLSGKVKSTLQQYWAN</sequence>
<dbReference type="GO" id="GO:0016787">
    <property type="term" value="F:hydrolase activity"/>
    <property type="evidence" value="ECO:0007669"/>
    <property type="project" value="UniProtKB-KW"/>
</dbReference>
<feature type="domain" description="Copper amine oxidase-like N-terminal" evidence="3">
    <location>
        <begin position="38"/>
        <end position="143"/>
    </location>
</feature>
<evidence type="ECO:0000313" key="5">
    <source>
        <dbReference type="Proteomes" id="UP000316968"/>
    </source>
</evidence>
<keyword evidence="4" id="KW-0378">Hydrolase</keyword>
<keyword evidence="1" id="KW-0732">Signal</keyword>
<protein>
    <submittedName>
        <fullName evidence="4">Family 10 glycosylhydrolase</fullName>
    </submittedName>
</protein>
<dbReference type="InterPro" id="IPR003790">
    <property type="entry name" value="GHL10"/>
</dbReference>